<evidence type="ECO:0000313" key="3">
    <source>
        <dbReference type="Proteomes" id="UP000887226"/>
    </source>
</evidence>
<feature type="compositionally biased region" description="Basic residues" evidence="1">
    <location>
        <begin position="131"/>
        <end position="148"/>
    </location>
</feature>
<feature type="region of interest" description="Disordered" evidence="1">
    <location>
        <begin position="87"/>
        <end position="188"/>
    </location>
</feature>
<dbReference type="AlphaFoldDB" id="A0A9P7ZBC3"/>
<dbReference type="Proteomes" id="UP000887226">
    <property type="component" value="Unassembled WGS sequence"/>
</dbReference>
<dbReference type="EMBL" id="MU253742">
    <property type="protein sequence ID" value="KAG9248830.1"/>
    <property type="molecule type" value="Genomic_DNA"/>
</dbReference>
<reference evidence="2" key="1">
    <citation type="journal article" date="2021" name="IMA Fungus">
        <title>Genomic characterization of three marine fungi, including Emericellopsis atlantica sp. nov. with signatures of a generalist lifestyle and marine biomass degradation.</title>
        <authorList>
            <person name="Hagestad O.C."/>
            <person name="Hou L."/>
            <person name="Andersen J.H."/>
            <person name="Hansen E.H."/>
            <person name="Altermark B."/>
            <person name="Li C."/>
            <person name="Kuhnert E."/>
            <person name="Cox R.J."/>
            <person name="Crous P.W."/>
            <person name="Spatafora J.W."/>
            <person name="Lail K."/>
            <person name="Amirebrahimi M."/>
            <person name="Lipzen A."/>
            <person name="Pangilinan J."/>
            <person name="Andreopoulos W."/>
            <person name="Hayes R.D."/>
            <person name="Ng V."/>
            <person name="Grigoriev I.V."/>
            <person name="Jackson S.A."/>
            <person name="Sutton T.D.S."/>
            <person name="Dobson A.D.W."/>
            <person name="Rama T."/>
        </authorList>
    </citation>
    <scope>NUCLEOTIDE SEQUENCE</scope>
    <source>
        <strain evidence="2">TRa3180A</strain>
    </source>
</reference>
<feature type="region of interest" description="Disordered" evidence="1">
    <location>
        <begin position="601"/>
        <end position="629"/>
    </location>
</feature>
<name>A0A9P7ZBC3_9HELO</name>
<feature type="region of interest" description="Disordered" evidence="1">
    <location>
        <begin position="214"/>
        <end position="262"/>
    </location>
</feature>
<organism evidence="2 3">
    <name type="scientific">Calycina marina</name>
    <dbReference type="NCBI Taxonomy" id="1763456"/>
    <lineage>
        <taxon>Eukaryota</taxon>
        <taxon>Fungi</taxon>
        <taxon>Dikarya</taxon>
        <taxon>Ascomycota</taxon>
        <taxon>Pezizomycotina</taxon>
        <taxon>Leotiomycetes</taxon>
        <taxon>Helotiales</taxon>
        <taxon>Pezizellaceae</taxon>
        <taxon>Calycina</taxon>
    </lineage>
</organism>
<feature type="compositionally biased region" description="Low complexity" evidence="1">
    <location>
        <begin position="458"/>
        <end position="469"/>
    </location>
</feature>
<feature type="region of interest" description="Disordered" evidence="1">
    <location>
        <begin position="401"/>
        <end position="485"/>
    </location>
</feature>
<gene>
    <name evidence="2" type="ORF">BJ878DRAFT_476070</name>
</gene>
<feature type="compositionally biased region" description="Basic and acidic residues" evidence="1">
    <location>
        <begin position="439"/>
        <end position="451"/>
    </location>
</feature>
<keyword evidence="3" id="KW-1185">Reference proteome</keyword>
<sequence length="629" mass="69150">MSKFKVPPKWKKESLAGPNTGSSIRGRISGPIPLSDDDGFSIRTSGMGISRPLGDAFFDKQTRPRDSPINRPDSIILAPGGISNIDMGNETIDGGDGPYVSSDAQGRLTGSQNALHSSIESKVSAPSAGKPRQKKSSMKRVFVKLFGRKQKDSPPPNPALRAEQHRSDPTALGRNLKANGLSQQRSTSLPINELSRALRSHSVLLTELPAADSDQERGLARPVDQLQARRSTTSRLWTATKTPGYTDWSGLSPRPASSHVRDSRLIARDEDEENIGVAVTCHPNRRSRSMGESKGFILKKLEVRRRSDEIRYWRESCNAGPMLPMSSNKAGAEEPIVMDDPEVPQCEGLEEPTQPFNFGVMQGMKITQAANIESRVLNIEKRLNDMERRVFAIIQATPVQLQAPPPRHHRRGRSGSLLQQGTEESGVSLPTKQHPYRGAVDKEQSHSDTHFRSSSYGSTRPSTTASTASHIESMTSKHIDHKSYQTVRPLSMSTTIRGASSSSPTHPKETLTGEHYTALTNMILNEQTARQNLETVVDSLQQQLYTVLAHASKPVSYPTPISATPHFEHAESDDEEGEQFEHEDFRTPQEEITRFEDAIFGDVKPASPKSPAPRMSLSQLTRGSGGVNI</sequence>
<feature type="compositionally biased region" description="Polar residues" evidence="1">
    <location>
        <begin position="419"/>
        <end position="431"/>
    </location>
</feature>
<dbReference type="OrthoDB" id="5428925at2759"/>
<feature type="region of interest" description="Disordered" evidence="1">
    <location>
        <begin position="566"/>
        <end position="586"/>
    </location>
</feature>
<feature type="compositionally biased region" description="Polar residues" evidence="1">
    <location>
        <begin position="102"/>
        <end position="121"/>
    </location>
</feature>
<feature type="compositionally biased region" description="Basic and acidic residues" evidence="1">
    <location>
        <begin position="57"/>
        <end position="68"/>
    </location>
</feature>
<feature type="compositionally biased region" description="Polar residues" evidence="1">
    <location>
        <begin position="228"/>
        <end position="243"/>
    </location>
</feature>
<evidence type="ECO:0000256" key="1">
    <source>
        <dbReference type="SAM" id="MobiDB-lite"/>
    </source>
</evidence>
<feature type="region of interest" description="Disordered" evidence="1">
    <location>
        <begin position="1"/>
        <end position="74"/>
    </location>
</feature>
<accession>A0A9P7ZBC3</accession>
<protein>
    <submittedName>
        <fullName evidence="2">Uncharacterized protein</fullName>
    </submittedName>
</protein>
<comment type="caution">
    <text evidence="2">The sequence shown here is derived from an EMBL/GenBank/DDBJ whole genome shotgun (WGS) entry which is preliminary data.</text>
</comment>
<evidence type="ECO:0000313" key="2">
    <source>
        <dbReference type="EMBL" id="KAG9248830.1"/>
    </source>
</evidence>
<proteinExistence type="predicted"/>